<feature type="region of interest" description="Disordered" evidence="1">
    <location>
        <begin position="522"/>
        <end position="574"/>
    </location>
</feature>
<feature type="compositionally biased region" description="Polar residues" evidence="1">
    <location>
        <begin position="627"/>
        <end position="648"/>
    </location>
</feature>
<reference evidence="3 4" key="1">
    <citation type="journal article" date="2018" name="Evol. Lett.">
        <title>Horizontal gene cluster transfer increased hallucinogenic mushroom diversity.</title>
        <authorList>
            <person name="Reynolds H.T."/>
            <person name="Vijayakumar V."/>
            <person name="Gluck-Thaler E."/>
            <person name="Korotkin H.B."/>
            <person name="Matheny P.B."/>
            <person name="Slot J.C."/>
        </authorList>
    </citation>
    <scope>NUCLEOTIDE SEQUENCE [LARGE SCALE GENOMIC DNA]</scope>
    <source>
        <strain evidence="3 4">SRW20</strain>
    </source>
</reference>
<gene>
    <name evidence="3" type="ORF">CVT26_007788</name>
</gene>
<feature type="transmembrane region" description="Helical" evidence="2">
    <location>
        <begin position="159"/>
        <end position="184"/>
    </location>
</feature>
<evidence type="ECO:0000313" key="3">
    <source>
        <dbReference type="EMBL" id="PPR03314.1"/>
    </source>
</evidence>
<organism evidence="3 4">
    <name type="scientific">Gymnopilus dilepis</name>
    <dbReference type="NCBI Taxonomy" id="231916"/>
    <lineage>
        <taxon>Eukaryota</taxon>
        <taxon>Fungi</taxon>
        <taxon>Dikarya</taxon>
        <taxon>Basidiomycota</taxon>
        <taxon>Agaricomycotina</taxon>
        <taxon>Agaricomycetes</taxon>
        <taxon>Agaricomycetidae</taxon>
        <taxon>Agaricales</taxon>
        <taxon>Agaricineae</taxon>
        <taxon>Hymenogastraceae</taxon>
        <taxon>Gymnopilus</taxon>
    </lineage>
</organism>
<evidence type="ECO:0000256" key="2">
    <source>
        <dbReference type="SAM" id="Phobius"/>
    </source>
</evidence>
<feature type="transmembrane region" description="Helical" evidence="2">
    <location>
        <begin position="263"/>
        <end position="283"/>
    </location>
</feature>
<protein>
    <submittedName>
        <fullName evidence="3">Uncharacterized protein</fullName>
    </submittedName>
</protein>
<keyword evidence="2" id="KW-1133">Transmembrane helix</keyword>
<feature type="compositionally biased region" description="Low complexity" evidence="1">
    <location>
        <begin position="349"/>
        <end position="362"/>
    </location>
</feature>
<feature type="transmembrane region" description="Helical" evidence="2">
    <location>
        <begin position="110"/>
        <end position="128"/>
    </location>
</feature>
<accession>A0A409YL46</accession>
<dbReference type="OrthoDB" id="3222669at2759"/>
<evidence type="ECO:0000256" key="1">
    <source>
        <dbReference type="SAM" id="MobiDB-lite"/>
    </source>
</evidence>
<feature type="compositionally biased region" description="Polar residues" evidence="1">
    <location>
        <begin position="381"/>
        <end position="401"/>
    </location>
</feature>
<feature type="compositionally biased region" description="Polar residues" evidence="1">
    <location>
        <begin position="331"/>
        <end position="348"/>
    </location>
</feature>
<dbReference type="AlphaFoldDB" id="A0A409YL46"/>
<feature type="compositionally biased region" description="Basic residues" evidence="1">
    <location>
        <begin position="315"/>
        <end position="327"/>
    </location>
</feature>
<dbReference type="EMBL" id="NHYE01000748">
    <property type="protein sequence ID" value="PPR03314.1"/>
    <property type="molecule type" value="Genomic_DNA"/>
</dbReference>
<keyword evidence="4" id="KW-1185">Reference proteome</keyword>
<evidence type="ECO:0000313" key="4">
    <source>
        <dbReference type="Proteomes" id="UP000284706"/>
    </source>
</evidence>
<keyword evidence="2" id="KW-0472">Membrane</keyword>
<feature type="region of interest" description="Disordered" evidence="1">
    <location>
        <begin position="438"/>
        <end position="460"/>
    </location>
</feature>
<dbReference type="Proteomes" id="UP000284706">
    <property type="component" value="Unassembled WGS sequence"/>
</dbReference>
<feature type="transmembrane region" description="Helical" evidence="2">
    <location>
        <begin position="134"/>
        <end position="152"/>
    </location>
</feature>
<feature type="region of interest" description="Disordered" evidence="1">
    <location>
        <begin position="315"/>
        <end position="415"/>
    </location>
</feature>
<sequence length="669" mass="74172">MASSSATHESDMSERQSTLVHTRNISTVSSTTHTSTTLHSQPYEPLLRPITPASAYYDVASHQSRSADRVLSLPRWSRSNSHSRLPSIDDEKRSYSEAKPRPRKINLLRWSKNILQIVMMTFLILSWSGTDRRVGIWAIYSTVRYLWAFTIYESVTGQAVSLALAASTGLSFAFAACASFLYMAQTSLLVNGFSVNALVSLRAMLHYLSSCCLFGPSVANLILILVWRKTTDLELQVKHRCRLDVDLVWSISYSLCNRRLRNWGVWVTLSVIRLVLTLIIIVSQSADGGVHGLIIVQIAFHSVVSSSQFVPVRRHRKPRYARSKKSHTRLDSCQTPLMPENSSTSVALSHSSQEQDSQRQSSDITSSGKSSPRNRLRPTRSRSSASSLEGGQAPSYNNPNFISMPYESRDSEREASTFTDRFRALISQLTRETEEALAFARSDGSSERTLDSPPLNYPHDAAEAMEDGRHRQFFDNEEDDFFTASPAHNLSSADYYDTQPAEEHIRMLNGYVRRMPTIESMGSKEWRSSIGASSQNTNKDKERPSSSRPPTRGARLSWADTELSVSSGDDHSRSNSLTAQAELLVGMFGRANASEVGELMRRGETIRMVDGQSATSDHSEALGEGYASTTSGSKDSYHTASTGNTIGSSKDAVHPSRLGLPEVGEPEVK</sequence>
<proteinExistence type="predicted"/>
<feature type="region of interest" description="Disordered" evidence="1">
    <location>
        <begin position="78"/>
        <end position="97"/>
    </location>
</feature>
<comment type="caution">
    <text evidence="3">The sequence shown here is derived from an EMBL/GenBank/DDBJ whole genome shotgun (WGS) entry which is preliminary data.</text>
</comment>
<feature type="compositionally biased region" description="Low complexity" evidence="1">
    <location>
        <begin position="26"/>
        <end position="40"/>
    </location>
</feature>
<feature type="transmembrane region" description="Helical" evidence="2">
    <location>
        <begin position="204"/>
        <end position="227"/>
    </location>
</feature>
<keyword evidence="2" id="KW-0812">Transmembrane</keyword>
<feature type="region of interest" description="Disordered" evidence="1">
    <location>
        <begin position="1"/>
        <end position="43"/>
    </location>
</feature>
<feature type="region of interest" description="Disordered" evidence="1">
    <location>
        <begin position="610"/>
        <end position="669"/>
    </location>
</feature>
<dbReference type="STRING" id="231916.A0A409YL46"/>
<feature type="compositionally biased region" description="Polar residues" evidence="1">
    <location>
        <begin position="15"/>
        <end position="25"/>
    </location>
</feature>
<feature type="compositionally biased region" description="Basic and acidic residues" evidence="1">
    <location>
        <begin position="87"/>
        <end position="97"/>
    </location>
</feature>
<dbReference type="InParanoid" id="A0A409YL46"/>
<name>A0A409YL46_9AGAR</name>